<dbReference type="PANTHER" id="PTHR21301:SF10">
    <property type="entry name" value="REVERSE TRANSCRIPTASE DOMAIN-CONTAINING PROTEIN"/>
    <property type="match status" value="1"/>
</dbReference>
<accession>A0A3P8EIW6</accession>
<dbReference type="Pfam" id="PF26215">
    <property type="entry name" value="HTH_animal"/>
    <property type="match status" value="1"/>
</dbReference>
<dbReference type="AlphaFoldDB" id="A0A183G6U8"/>
<sequence>MRKALSWSKTRTHFECGKRLIRQEHVNEHGDSLGGLRTLNHQAEHIKLTREKPTNDWLPFLNVQVHISRNTFYTKWYRKPGNKNILVHCRSAHPSSTKRAIIRKMFHTATMVSSNEDFNVGQGKWLLELHCPMGMLVMLRKACVCNIVGLQENE</sequence>
<protein>
    <submittedName>
        <fullName evidence="4">DUF1990 domain-containing protein</fullName>
    </submittedName>
</protein>
<organism evidence="3 4">
    <name type="scientific">Heligmosomoides polygyrus</name>
    <name type="common">Parasitic roundworm</name>
    <dbReference type="NCBI Taxonomy" id="6339"/>
    <lineage>
        <taxon>Eukaryota</taxon>
        <taxon>Metazoa</taxon>
        <taxon>Ecdysozoa</taxon>
        <taxon>Nematoda</taxon>
        <taxon>Chromadorea</taxon>
        <taxon>Rhabditida</taxon>
        <taxon>Rhabditina</taxon>
        <taxon>Rhabditomorpha</taxon>
        <taxon>Strongyloidea</taxon>
        <taxon>Heligmosomidae</taxon>
        <taxon>Heligmosomoides</taxon>
    </lineage>
</organism>
<feature type="domain" description="Helix-turn-helix" evidence="1">
    <location>
        <begin position="86"/>
        <end position="119"/>
    </location>
</feature>
<evidence type="ECO:0000313" key="3">
    <source>
        <dbReference type="Proteomes" id="UP000050761"/>
    </source>
</evidence>
<name>A0A183G6U8_HELPZ</name>
<dbReference type="InterPro" id="IPR058912">
    <property type="entry name" value="HTH_animal"/>
</dbReference>
<reference evidence="4" key="2">
    <citation type="submission" date="2019-09" db="UniProtKB">
        <authorList>
            <consortium name="WormBaseParasite"/>
        </authorList>
    </citation>
    <scope>IDENTIFICATION</scope>
</reference>
<reference evidence="2 3" key="1">
    <citation type="submission" date="2018-11" db="EMBL/GenBank/DDBJ databases">
        <authorList>
            <consortium name="Pathogen Informatics"/>
        </authorList>
    </citation>
    <scope>NUCLEOTIDE SEQUENCE [LARGE SCALE GENOMIC DNA]</scope>
</reference>
<dbReference type="Proteomes" id="UP000050761">
    <property type="component" value="Unassembled WGS sequence"/>
</dbReference>
<dbReference type="WBParaSite" id="HPBE_0001744901-mRNA-1">
    <property type="protein sequence ID" value="HPBE_0001744901-mRNA-1"/>
    <property type="gene ID" value="HPBE_0001744901"/>
</dbReference>
<evidence type="ECO:0000313" key="2">
    <source>
        <dbReference type="EMBL" id="VDP08893.1"/>
    </source>
</evidence>
<evidence type="ECO:0000259" key="1">
    <source>
        <dbReference type="Pfam" id="PF26215"/>
    </source>
</evidence>
<gene>
    <name evidence="2" type="ORF">HPBE_LOCUS17448</name>
</gene>
<keyword evidence="3" id="KW-1185">Reference proteome</keyword>
<dbReference type="PANTHER" id="PTHR21301">
    <property type="entry name" value="REVERSE TRANSCRIPTASE"/>
    <property type="match status" value="1"/>
</dbReference>
<dbReference type="EMBL" id="UZAH01030021">
    <property type="protein sequence ID" value="VDP08893.1"/>
    <property type="molecule type" value="Genomic_DNA"/>
</dbReference>
<accession>A0A183G6U8</accession>
<dbReference type="OrthoDB" id="5849335at2759"/>
<proteinExistence type="predicted"/>
<evidence type="ECO:0000313" key="4">
    <source>
        <dbReference type="WBParaSite" id="HPBE_0001744901-mRNA-1"/>
    </source>
</evidence>